<evidence type="ECO:0000313" key="2">
    <source>
        <dbReference type="Proteomes" id="UP001497444"/>
    </source>
</evidence>
<reference evidence="1" key="1">
    <citation type="submission" date="2024-02" db="EMBL/GenBank/DDBJ databases">
        <authorList>
            <consortium name="ELIXIR-Norway"/>
            <consortium name="Elixir Norway"/>
        </authorList>
    </citation>
    <scope>NUCLEOTIDE SEQUENCE</scope>
</reference>
<dbReference type="EMBL" id="OZ020114">
    <property type="protein sequence ID" value="CAK9267309.1"/>
    <property type="molecule type" value="Genomic_DNA"/>
</dbReference>
<dbReference type="Proteomes" id="UP001497444">
    <property type="component" value="Chromosome 19"/>
</dbReference>
<gene>
    <name evidence="1" type="ORF">CSSPJE1EN1_LOCUS12787</name>
</gene>
<organism evidence="1 2">
    <name type="scientific">Sphagnum jensenii</name>
    <dbReference type="NCBI Taxonomy" id="128206"/>
    <lineage>
        <taxon>Eukaryota</taxon>
        <taxon>Viridiplantae</taxon>
        <taxon>Streptophyta</taxon>
        <taxon>Embryophyta</taxon>
        <taxon>Bryophyta</taxon>
        <taxon>Sphagnophytina</taxon>
        <taxon>Sphagnopsida</taxon>
        <taxon>Sphagnales</taxon>
        <taxon>Sphagnaceae</taxon>
        <taxon>Sphagnum</taxon>
    </lineage>
</organism>
<proteinExistence type="predicted"/>
<name>A0ABP0WKF5_9BRYO</name>
<protein>
    <submittedName>
        <fullName evidence="1">Uncharacterized protein</fullName>
    </submittedName>
</protein>
<evidence type="ECO:0000313" key="1">
    <source>
        <dbReference type="EMBL" id="CAK9267309.1"/>
    </source>
</evidence>
<accession>A0ABP0WKF5</accession>
<keyword evidence="2" id="KW-1185">Reference proteome</keyword>
<sequence>MDLAIDTFKFIISRSIAETIIDDLFFRDDEQLDECNGDDNNDNVDTADAITRKMTPAIQHTKDHTKTTKLTGMNDLIVG</sequence>